<dbReference type="GeneID" id="109487605"/>
<protein>
    <submittedName>
        <fullName evidence="2">Uncharacterized protein LOC109487605</fullName>
    </submittedName>
</protein>
<name>A0A6P5ALW4_BRABE</name>
<sequence>METGDLMDAFDADDIVAAIEEERTRREMRNRRFSETLSEAAQEAMRLEMQESAALRHKSSLSSEIIYEPTQAEIPPGSPNGVAADEEAFVAEKNISYDEEQEDVFCEEDKMSVEKH</sequence>
<dbReference type="OrthoDB" id="10352328at2759"/>
<evidence type="ECO:0000313" key="2">
    <source>
        <dbReference type="RefSeq" id="XP_019647169.1"/>
    </source>
</evidence>
<proteinExistence type="predicted"/>
<dbReference type="KEGG" id="bbel:109487605"/>
<organism evidence="1 2">
    <name type="scientific">Branchiostoma belcheri</name>
    <name type="common">Amphioxus</name>
    <dbReference type="NCBI Taxonomy" id="7741"/>
    <lineage>
        <taxon>Eukaryota</taxon>
        <taxon>Metazoa</taxon>
        <taxon>Chordata</taxon>
        <taxon>Cephalochordata</taxon>
        <taxon>Leptocardii</taxon>
        <taxon>Amphioxiformes</taxon>
        <taxon>Branchiostomatidae</taxon>
        <taxon>Branchiostoma</taxon>
    </lineage>
</organism>
<evidence type="ECO:0000313" key="1">
    <source>
        <dbReference type="Proteomes" id="UP000515135"/>
    </source>
</evidence>
<keyword evidence="1" id="KW-1185">Reference proteome</keyword>
<reference evidence="2" key="1">
    <citation type="submission" date="2025-08" db="UniProtKB">
        <authorList>
            <consortium name="RefSeq"/>
        </authorList>
    </citation>
    <scope>IDENTIFICATION</scope>
    <source>
        <tissue evidence="2">Gonad</tissue>
    </source>
</reference>
<dbReference type="RefSeq" id="XP_019647169.1">
    <property type="nucleotide sequence ID" value="XM_019791610.1"/>
</dbReference>
<accession>A0A6P5ALW4</accession>
<dbReference type="AlphaFoldDB" id="A0A6P5ALW4"/>
<dbReference type="Proteomes" id="UP000515135">
    <property type="component" value="Unplaced"/>
</dbReference>
<gene>
    <name evidence="2" type="primary">LOC109487605</name>
</gene>